<dbReference type="AlphaFoldDB" id="A0A5J6Z6X6"/>
<feature type="domain" description="Inner membrane component" evidence="2">
    <location>
        <begin position="27"/>
        <end position="77"/>
    </location>
</feature>
<dbReference type="EMBL" id="CP045032">
    <property type="protein sequence ID" value="QFQ02778.1"/>
    <property type="molecule type" value="Genomic_DNA"/>
</dbReference>
<keyword evidence="1" id="KW-1133">Transmembrane helix</keyword>
<evidence type="ECO:0000313" key="4">
    <source>
        <dbReference type="Proteomes" id="UP000326711"/>
    </source>
</evidence>
<dbReference type="NCBIfam" id="NF008740">
    <property type="entry name" value="PRK11770.1-2"/>
    <property type="match status" value="1"/>
</dbReference>
<name>A0A5J6Z6X6_9CORY</name>
<keyword evidence="1" id="KW-0472">Membrane</keyword>
<organism evidence="3 4">
    <name type="scientific">Corynebacterium urogenitale</name>
    <dbReference type="NCBI Taxonomy" id="2487892"/>
    <lineage>
        <taxon>Bacteria</taxon>
        <taxon>Bacillati</taxon>
        <taxon>Actinomycetota</taxon>
        <taxon>Actinomycetes</taxon>
        <taxon>Mycobacteriales</taxon>
        <taxon>Corynebacteriaceae</taxon>
        <taxon>Corynebacterium</taxon>
    </lineage>
</organism>
<dbReference type="GO" id="GO:0005886">
    <property type="term" value="C:plasma membrane"/>
    <property type="evidence" value="ECO:0007669"/>
    <property type="project" value="TreeGrafter"/>
</dbReference>
<reference evidence="4" key="1">
    <citation type="submission" date="2019-10" db="EMBL/GenBank/DDBJ databases">
        <title>Complete genome sequence of Corynebacterium urogenitalis DSM 108747, isolated from the genital tract of a cow.</title>
        <authorList>
            <person name="Ruckert C."/>
            <person name="Ballas P."/>
            <person name="Wagener K."/>
            <person name="Drillich M."/>
            <person name="Kaempfer P."/>
            <person name="Busse H.-J."/>
            <person name="Ehling-Schulz M."/>
        </authorList>
    </citation>
    <scope>NUCLEOTIDE SEQUENCE [LARGE SCALE GENOMIC DNA]</scope>
    <source>
        <strain evidence="4">LMM 1652</strain>
    </source>
</reference>
<evidence type="ECO:0000313" key="3">
    <source>
        <dbReference type="EMBL" id="QFQ02778.1"/>
    </source>
</evidence>
<dbReference type="KEGG" id="cuo:CUROG_07115"/>
<keyword evidence="1" id="KW-0812">Transmembrane</keyword>
<dbReference type="InterPro" id="IPR052937">
    <property type="entry name" value="Inner_membrane_protein"/>
</dbReference>
<evidence type="ECO:0000256" key="1">
    <source>
        <dbReference type="SAM" id="Phobius"/>
    </source>
</evidence>
<dbReference type="Proteomes" id="UP000326711">
    <property type="component" value="Chromosome"/>
</dbReference>
<feature type="transmembrane region" description="Helical" evidence="1">
    <location>
        <begin position="48"/>
        <end position="73"/>
    </location>
</feature>
<dbReference type="Pfam" id="PF03733">
    <property type="entry name" value="YccF"/>
    <property type="match status" value="2"/>
</dbReference>
<dbReference type="PANTHER" id="PTHR42903">
    <property type="entry name" value="INNER MEMBRANE PROTEIN YCCF"/>
    <property type="match status" value="1"/>
</dbReference>
<feature type="transmembrane region" description="Helical" evidence="1">
    <location>
        <begin position="23"/>
        <end position="42"/>
    </location>
</feature>
<dbReference type="InterPro" id="IPR005185">
    <property type="entry name" value="YccF"/>
</dbReference>
<keyword evidence="4" id="KW-1185">Reference proteome</keyword>
<evidence type="ECO:0000259" key="2">
    <source>
        <dbReference type="Pfam" id="PF03733"/>
    </source>
</evidence>
<gene>
    <name evidence="3" type="primary">yccF</name>
    <name evidence="3" type="ORF">CUROG_07115</name>
</gene>
<feature type="transmembrane region" description="Helical" evidence="1">
    <location>
        <begin position="85"/>
        <end position="106"/>
    </location>
</feature>
<proteinExistence type="predicted"/>
<protein>
    <submittedName>
        <fullName evidence="3">Inner membrane protein YccF</fullName>
    </submittedName>
</protein>
<accession>A0A5J6Z6X6</accession>
<dbReference type="PANTHER" id="PTHR42903:SF1">
    <property type="entry name" value="INNER MEMBRANE PROTEIN YCCF"/>
    <property type="match status" value="1"/>
</dbReference>
<feature type="transmembrane region" description="Helical" evidence="1">
    <location>
        <begin position="112"/>
        <end position="132"/>
    </location>
</feature>
<sequence>MALPSSRVATGVSIFTKLVTMPLIRLILNIIWFVTAGIWLWLMYVLAGVLACIFIITIPFGVASFRIANYVLFPFGREVVDIGQASGASTFGNIIWFVVAGVWLAIGHIATAATQALTIIGLPLAWANIKLIPVTCFPFGKKIVDSDDDRAQLVPVARR</sequence>
<feature type="domain" description="Inner membrane component" evidence="2">
    <location>
        <begin position="91"/>
        <end position="141"/>
    </location>
</feature>